<evidence type="ECO:0000259" key="4">
    <source>
        <dbReference type="PROSITE" id="PS01124"/>
    </source>
</evidence>
<organism evidence="5 6">
    <name type="scientific">Ohtaekwangia kribbensis</name>
    <dbReference type="NCBI Taxonomy" id="688913"/>
    <lineage>
        <taxon>Bacteria</taxon>
        <taxon>Pseudomonadati</taxon>
        <taxon>Bacteroidota</taxon>
        <taxon>Cytophagia</taxon>
        <taxon>Cytophagales</taxon>
        <taxon>Fulvivirgaceae</taxon>
        <taxon>Ohtaekwangia</taxon>
    </lineage>
</organism>
<dbReference type="PROSITE" id="PS01124">
    <property type="entry name" value="HTH_ARAC_FAMILY_2"/>
    <property type="match status" value="1"/>
</dbReference>
<dbReference type="InterPro" id="IPR050204">
    <property type="entry name" value="AraC_XylS_family_regulators"/>
</dbReference>
<evidence type="ECO:0000256" key="3">
    <source>
        <dbReference type="ARBA" id="ARBA00023163"/>
    </source>
</evidence>
<dbReference type="Gene3D" id="1.10.10.60">
    <property type="entry name" value="Homeodomain-like"/>
    <property type="match status" value="1"/>
</dbReference>
<evidence type="ECO:0000256" key="2">
    <source>
        <dbReference type="ARBA" id="ARBA00023125"/>
    </source>
</evidence>
<accession>A0ABW3K5G4</accession>
<evidence type="ECO:0000313" key="6">
    <source>
        <dbReference type="Proteomes" id="UP001597112"/>
    </source>
</evidence>
<reference evidence="6" key="1">
    <citation type="journal article" date="2019" name="Int. J. Syst. Evol. Microbiol.">
        <title>The Global Catalogue of Microorganisms (GCM) 10K type strain sequencing project: providing services to taxonomists for standard genome sequencing and annotation.</title>
        <authorList>
            <consortium name="The Broad Institute Genomics Platform"/>
            <consortium name="The Broad Institute Genome Sequencing Center for Infectious Disease"/>
            <person name="Wu L."/>
            <person name="Ma J."/>
        </authorList>
    </citation>
    <scope>NUCLEOTIDE SEQUENCE [LARGE SCALE GENOMIC DNA]</scope>
    <source>
        <strain evidence="6">CCUG 58938</strain>
    </source>
</reference>
<dbReference type="PROSITE" id="PS00041">
    <property type="entry name" value="HTH_ARAC_FAMILY_1"/>
    <property type="match status" value="1"/>
</dbReference>
<sequence>MELQKIKPKHLSQQIKYIYILRSHATEIIPKPHMLIPDGTFELILNFGDAVYHTDQQQEAIQRPTALLAGGFRKQFSLHYAGHIHMIGVVFNPVYQNMILNDRMDIYSASLIKAEQVLGNTLNTMIDPLPDLSNTEHLREHIENYFMKFFTDQHQGVHTENLQTAIEMIQRSKGNIDLSKLSSRVCMSTRNFRRVFTETIGISPKEYIRIIRSKNILHLTRKGKSIEAMAFELGYYDPSHLIRDFKEISGTTPRGYVDQLNTIDESFMRVSQYARL</sequence>
<dbReference type="InterPro" id="IPR018060">
    <property type="entry name" value="HTH_AraC"/>
</dbReference>
<dbReference type="PANTHER" id="PTHR46796">
    <property type="entry name" value="HTH-TYPE TRANSCRIPTIONAL ACTIVATOR RHAS-RELATED"/>
    <property type="match status" value="1"/>
</dbReference>
<dbReference type="InterPro" id="IPR046532">
    <property type="entry name" value="DUF6597"/>
</dbReference>
<evidence type="ECO:0000256" key="1">
    <source>
        <dbReference type="ARBA" id="ARBA00023015"/>
    </source>
</evidence>
<feature type="domain" description="HTH araC/xylS-type" evidence="4">
    <location>
        <begin position="160"/>
        <end position="259"/>
    </location>
</feature>
<dbReference type="InterPro" id="IPR018062">
    <property type="entry name" value="HTH_AraC-typ_CS"/>
</dbReference>
<dbReference type="SUPFAM" id="SSF46689">
    <property type="entry name" value="Homeodomain-like"/>
    <property type="match status" value="2"/>
</dbReference>
<dbReference type="Pfam" id="PF12833">
    <property type="entry name" value="HTH_18"/>
    <property type="match status" value="1"/>
</dbReference>
<keyword evidence="3" id="KW-0804">Transcription</keyword>
<gene>
    <name evidence="5" type="ORF">ACFQ21_19380</name>
</gene>
<keyword evidence="6" id="KW-1185">Reference proteome</keyword>
<dbReference type="PANTHER" id="PTHR46796:SF13">
    <property type="entry name" value="HTH-TYPE TRANSCRIPTIONAL ACTIVATOR RHAS"/>
    <property type="match status" value="1"/>
</dbReference>
<dbReference type="RefSeq" id="WP_377581395.1">
    <property type="nucleotide sequence ID" value="NZ_JBHTKA010000007.1"/>
</dbReference>
<dbReference type="Pfam" id="PF20240">
    <property type="entry name" value="DUF6597"/>
    <property type="match status" value="1"/>
</dbReference>
<keyword evidence="2" id="KW-0238">DNA-binding</keyword>
<dbReference type="EMBL" id="JBHTKA010000007">
    <property type="protein sequence ID" value="MFD1001500.1"/>
    <property type="molecule type" value="Genomic_DNA"/>
</dbReference>
<dbReference type="SMART" id="SM00342">
    <property type="entry name" value="HTH_ARAC"/>
    <property type="match status" value="1"/>
</dbReference>
<keyword evidence="1" id="KW-0805">Transcription regulation</keyword>
<comment type="caution">
    <text evidence="5">The sequence shown here is derived from an EMBL/GenBank/DDBJ whole genome shotgun (WGS) entry which is preliminary data.</text>
</comment>
<name>A0ABW3K5G4_9BACT</name>
<dbReference type="InterPro" id="IPR009057">
    <property type="entry name" value="Homeodomain-like_sf"/>
</dbReference>
<proteinExistence type="predicted"/>
<protein>
    <submittedName>
        <fullName evidence="5">Helix-turn-helix domain-containing protein</fullName>
    </submittedName>
</protein>
<dbReference type="Proteomes" id="UP001597112">
    <property type="component" value="Unassembled WGS sequence"/>
</dbReference>
<evidence type="ECO:0000313" key="5">
    <source>
        <dbReference type="EMBL" id="MFD1001500.1"/>
    </source>
</evidence>